<reference evidence="3 4" key="1">
    <citation type="journal article" date="2023" name="Plants (Basel)">
        <title>Bridging the Gap: Combining Genomics and Transcriptomics Approaches to Understand Stylosanthes scabra, an Orphan Legume from the Brazilian Caatinga.</title>
        <authorList>
            <person name="Ferreira-Neto J.R.C."/>
            <person name="da Silva M.D."/>
            <person name="Binneck E."/>
            <person name="de Melo N.F."/>
            <person name="da Silva R.H."/>
            <person name="de Melo A.L.T.M."/>
            <person name="Pandolfi V."/>
            <person name="Bustamante F.O."/>
            <person name="Brasileiro-Vidal A.C."/>
            <person name="Benko-Iseppon A.M."/>
        </authorList>
    </citation>
    <scope>NUCLEOTIDE SEQUENCE [LARGE SCALE GENOMIC DNA]</scope>
    <source>
        <tissue evidence="3">Leaves</tissue>
    </source>
</reference>
<evidence type="ECO:0000256" key="2">
    <source>
        <dbReference type="SAM" id="Phobius"/>
    </source>
</evidence>
<proteinExistence type="predicted"/>
<feature type="compositionally biased region" description="Polar residues" evidence="1">
    <location>
        <begin position="7"/>
        <end position="18"/>
    </location>
</feature>
<protein>
    <submittedName>
        <fullName evidence="3">Uncharacterized protein</fullName>
    </submittedName>
</protein>
<evidence type="ECO:0000313" key="4">
    <source>
        <dbReference type="Proteomes" id="UP001341840"/>
    </source>
</evidence>
<feature type="transmembrane region" description="Helical" evidence="2">
    <location>
        <begin position="46"/>
        <end position="67"/>
    </location>
</feature>
<keyword evidence="2" id="KW-1133">Transmembrane helix</keyword>
<keyword evidence="2" id="KW-0812">Transmembrane</keyword>
<organism evidence="3 4">
    <name type="scientific">Stylosanthes scabra</name>
    <dbReference type="NCBI Taxonomy" id="79078"/>
    <lineage>
        <taxon>Eukaryota</taxon>
        <taxon>Viridiplantae</taxon>
        <taxon>Streptophyta</taxon>
        <taxon>Embryophyta</taxon>
        <taxon>Tracheophyta</taxon>
        <taxon>Spermatophyta</taxon>
        <taxon>Magnoliopsida</taxon>
        <taxon>eudicotyledons</taxon>
        <taxon>Gunneridae</taxon>
        <taxon>Pentapetalae</taxon>
        <taxon>rosids</taxon>
        <taxon>fabids</taxon>
        <taxon>Fabales</taxon>
        <taxon>Fabaceae</taxon>
        <taxon>Papilionoideae</taxon>
        <taxon>50 kb inversion clade</taxon>
        <taxon>dalbergioids sensu lato</taxon>
        <taxon>Dalbergieae</taxon>
        <taxon>Pterocarpus clade</taxon>
        <taxon>Stylosanthes</taxon>
    </lineage>
</organism>
<gene>
    <name evidence="3" type="ORF">PIB30_035766</name>
</gene>
<keyword evidence="4" id="KW-1185">Reference proteome</keyword>
<feature type="region of interest" description="Disordered" evidence="1">
    <location>
        <begin position="1"/>
        <end position="23"/>
    </location>
</feature>
<evidence type="ECO:0000256" key="1">
    <source>
        <dbReference type="SAM" id="MobiDB-lite"/>
    </source>
</evidence>
<comment type="caution">
    <text evidence="3">The sequence shown here is derived from an EMBL/GenBank/DDBJ whole genome shotgun (WGS) entry which is preliminary data.</text>
</comment>
<accession>A0ABU6SDW9</accession>
<dbReference type="EMBL" id="JASCZI010060587">
    <property type="protein sequence ID" value="MED6134299.1"/>
    <property type="molecule type" value="Genomic_DNA"/>
</dbReference>
<dbReference type="Proteomes" id="UP001341840">
    <property type="component" value="Unassembled WGS sequence"/>
</dbReference>
<evidence type="ECO:0000313" key="3">
    <source>
        <dbReference type="EMBL" id="MED6134299.1"/>
    </source>
</evidence>
<sequence>MKHELATSPSMQPSSAAPTHNRPLCLTPLDADGHNPHLNRSIPTSFLVTHTSLVFLVSTGIALTSIIQRPVICRGDAVLYNNCDKVAGIDNAVKLCPYAMGVWVIMLQQ</sequence>
<name>A0ABU6SDW9_9FABA</name>
<keyword evidence="2" id="KW-0472">Membrane</keyword>